<dbReference type="OrthoDB" id="205623at2759"/>
<dbReference type="SUPFAM" id="SSF52540">
    <property type="entry name" value="P-loop containing nucleoside triphosphate hydrolases"/>
    <property type="match status" value="1"/>
</dbReference>
<evidence type="ECO:0000313" key="4">
    <source>
        <dbReference type="EMBL" id="KRT80380.1"/>
    </source>
</evidence>
<evidence type="ECO:0000313" key="5">
    <source>
        <dbReference type="Proteomes" id="UP000051574"/>
    </source>
</evidence>
<comment type="similarity">
    <text evidence="1">Belongs to the sulfotransferase 1 family.</text>
</comment>
<keyword evidence="2" id="KW-0808">Transferase</keyword>
<dbReference type="GO" id="GO:0008146">
    <property type="term" value="F:sulfotransferase activity"/>
    <property type="evidence" value="ECO:0007669"/>
    <property type="project" value="InterPro"/>
</dbReference>
<dbReference type="InterPro" id="IPR027417">
    <property type="entry name" value="P-loop_NTPase"/>
</dbReference>
<organism evidence="4 5">
    <name type="scientific">Oryctes borbonicus</name>
    <dbReference type="NCBI Taxonomy" id="1629725"/>
    <lineage>
        <taxon>Eukaryota</taxon>
        <taxon>Metazoa</taxon>
        <taxon>Ecdysozoa</taxon>
        <taxon>Arthropoda</taxon>
        <taxon>Hexapoda</taxon>
        <taxon>Insecta</taxon>
        <taxon>Pterygota</taxon>
        <taxon>Neoptera</taxon>
        <taxon>Endopterygota</taxon>
        <taxon>Coleoptera</taxon>
        <taxon>Polyphaga</taxon>
        <taxon>Scarabaeiformia</taxon>
        <taxon>Scarabaeidae</taxon>
        <taxon>Dynastinae</taxon>
        <taxon>Oryctes</taxon>
    </lineage>
</organism>
<dbReference type="Proteomes" id="UP000051574">
    <property type="component" value="Unassembled WGS sequence"/>
</dbReference>
<gene>
    <name evidence="4" type="ORF">AMK59_7373</name>
</gene>
<keyword evidence="5" id="KW-1185">Reference proteome</keyword>
<dbReference type="EMBL" id="LJIG01022474">
    <property type="protein sequence ID" value="KRT80380.1"/>
    <property type="molecule type" value="Genomic_DNA"/>
</dbReference>
<dbReference type="PANTHER" id="PTHR11783">
    <property type="entry name" value="SULFOTRANSFERASE SULT"/>
    <property type="match status" value="1"/>
</dbReference>
<accession>A0A0T6AZ29</accession>
<dbReference type="Gene3D" id="3.40.50.300">
    <property type="entry name" value="P-loop containing nucleotide triphosphate hydrolases"/>
    <property type="match status" value="1"/>
</dbReference>
<proteinExistence type="inferred from homology"/>
<evidence type="ECO:0000256" key="2">
    <source>
        <dbReference type="ARBA" id="ARBA00022679"/>
    </source>
</evidence>
<dbReference type="Pfam" id="PF00685">
    <property type="entry name" value="Sulfotransfer_1"/>
    <property type="match status" value="1"/>
</dbReference>
<dbReference type="AlphaFoldDB" id="A0A0T6AZ29"/>
<dbReference type="InterPro" id="IPR000863">
    <property type="entry name" value="Sulfotransferase_dom"/>
</dbReference>
<reference evidence="4 5" key="1">
    <citation type="submission" date="2015-09" db="EMBL/GenBank/DDBJ databases">
        <title>Draft genome of the scarab beetle Oryctes borbonicus.</title>
        <authorList>
            <person name="Meyer J.M."/>
            <person name="Markov G.V."/>
            <person name="Baskaran P."/>
            <person name="Herrmann M."/>
            <person name="Sommer R.J."/>
            <person name="Roedelsperger C."/>
        </authorList>
    </citation>
    <scope>NUCLEOTIDE SEQUENCE [LARGE SCALE GENOMIC DNA]</scope>
    <source>
        <strain evidence="4">OB123</strain>
        <tissue evidence="4">Whole animal</tissue>
    </source>
</reference>
<feature type="domain" description="Sulfotransferase" evidence="3">
    <location>
        <begin position="1"/>
        <end position="250"/>
    </location>
</feature>
<feature type="non-terminal residue" evidence="4">
    <location>
        <position position="1"/>
    </location>
</feature>
<protein>
    <recommendedName>
        <fullName evidence="3">Sulfotransferase domain-containing protein</fullName>
    </recommendedName>
</protein>
<comment type="caution">
    <text evidence="4">The sequence shown here is derived from an EMBL/GenBank/DDBJ whole genome shotgun (WGS) entry which is preliminary data.</text>
</comment>
<evidence type="ECO:0000259" key="3">
    <source>
        <dbReference type="Pfam" id="PF00685"/>
    </source>
</evidence>
<evidence type="ECO:0000256" key="1">
    <source>
        <dbReference type="ARBA" id="ARBA00005771"/>
    </source>
</evidence>
<name>A0A0T6AZ29_9SCAR</name>
<sequence>GSTWCQEIIWLIANNLNFEKATSTIQQLRAPMIEMSIYFSDNKEFCELIGGNSVEYTKNLTSPRFIKTHITYDLLPTQLKSVKPKIIYISRNPKDVFLSYYPHMQMFYGLNAPFEECAEMFCNGKMPPGSLMDHYLEFWKRRDEPNILFLKYEDLRFNTKGTIRRIAKFLEKPLCEEKINQIHDFLTLPKMRDNPGVNMETFTTHFEKNGRQNGGLPFIGNGEIGSWKERMTPEISKMFDRWVQDKTKDTALTFM</sequence>